<dbReference type="RefSeq" id="WP_343990715.1">
    <property type="nucleotide sequence ID" value="NZ_BAAANB010000020.1"/>
</dbReference>
<protein>
    <submittedName>
        <fullName evidence="2">Uncharacterized protein</fullName>
    </submittedName>
</protein>
<organism evidence="2 3">
    <name type="scientific">Terrabacter terrae</name>
    <dbReference type="NCBI Taxonomy" id="318434"/>
    <lineage>
        <taxon>Bacteria</taxon>
        <taxon>Bacillati</taxon>
        <taxon>Actinomycetota</taxon>
        <taxon>Actinomycetes</taxon>
        <taxon>Micrococcales</taxon>
        <taxon>Intrasporangiaceae</taxon>
        <taxon>Terrabacter</taxon>
    </lineage>
</organism>
<gene>
    <name evidence="2" type="ORF">GCM10009740_19570</name>
</gene>
<evidence type="ECO:0000313" key="3">
    <source>
        <dbReference type="Proteomes" id="UP001501285"/>
    </source>
</evidence>
<accession>A0ABN2U744</accession>
<sequence>MSTGTFSLTSQEALARDLIGERVAARHHAPRAQGGSRRHTRAALLLRRLADRLDSSAQPTGPATQPEPHPVPAPHAGSPRPWSAAPRRAAHRHS</sequence>
<proteinExistence type="predicted"/>
<feature type="compositionally biased region" description="Low complexity" evidence="1">
    <location>
        <begin position="78"/>
        <end position="87"/>
    </location>
</feature>
<comment type="caution">
    <text evidence="2">The sequence shown here is derived from an EMBL/GenBank/DDBJ whole genome shotgun (WGS) entry which is preliminary data.</text>
</comment>
<evidence type="ECO:0000313" key="2">
    <source>
        <dbReference type="EMBL" id="GAA2029988.1"/>
    </source>
</evidence>
<dbReference type="Proteomes" id="UP001501285">
    <property type="component" value="Unassembled WGS sequence"/>
</dbReference>
<reference evidence="2 3" key="1">
    <citation type="journal article" date="2019" name="Int. J. Syst. Evol. Microbiol.">
        <title>The Global Catalogue of Microorganisms (GCM) 10K type strain sequencing project: providing services to taxonomists for standard genome sequencing and annotation.</title>
        <authorList>
            <consortium name="The Broad Institute Genomics Platform"/>
            <consortium name="The Broad Institute Genome Sequencing Center for Infectious Disease"/>
            <person name="Wu L."/>
            <person name="Ma J."/>
        </authorList>
    </citation>
    <scope>NUCLEOTIDE SEQUENCE [LARGE SCALE GENOMIC DNA]</scope>
    <source>
        <strain evidence="2 3">JCM 14283</strain>
    </source>
</reference>
<dbReference type="EMBL" id="BAAANB010000020">
    <property type="protein sequence ID" value="GAA2029988.1"/>
    <property type="molecule type" value="Genomic_DNA"/>
</dbReference>
<feature type="region of interest" description="Disordered" evidence="1">
    <location>
        <begin position="50"/>
        <end position="94"/>
    </location>
</feature>
<keyword evidence="3" id="KW-1185">Reference proteome</keyword>
<evidence type="ECO:0000256" key="1">
    <source>
        <dbReference type="SAM" id="MobiDB-lite"/>
    </source>
</evidence>
<name>A0ABN2U744_9MICO</name>